<dbReference type="EMBL" id="JBHSIM010000034">
    <property type="protein sequence ID" value="MFC4833815.1"/>
    <property type="molecule type" value="Genomic_DNA"/>
</dbReference>
<dbReference type="CDD" id="cd00093">
    <property type="entry name" value="HTH_XRE"/>
    <property type="match status" value="1"/>
</dbReference>
<dbReference type="Pfam" id="PF13560">
    <property type="entry name" value="HTH_31"/>
    <property type="match status" value="1"/>
</dbReference>
<keyword evidence="3" id="KW-1185">Reference proteome</keyword>
<dbReference type="Proteomes" id="UP001595909">
    <property type="component" value="Unassembled WGS sequence"/>
</dbReference>
<proteinExistence type="predicted"/>
<reference evidence="3" key="1">
    <citation type="journal article" date="2019" name="Int. J. Syst. Evol. Microbiol.">
        <title>The Global Catalogue of Microorganisms (GCM) 10K type strain sequencing project: providing services to taxonomists for standard genome sequencing and annotation.</title>
        <authorList>
            <consortium name="The Broad Institute Genomics Platform"/>
            <consortium name="The Broad Institute Genome Sequencing Center for Infectious Disease"/>
            <person name="Wu L."/>
            <person name="Ma J."/>
        </authorList>
    </citation>
    <scope>NUCLEOTIDE SEQUENCE [LARGE SCALE GENOMIC DNA]</scope>
    <source>
        <strain evidence="3">CCUG 50347</strain>
    </source>
</reference>
<dbReference type="Pfam" id="PF19054">
    <property type="entry name" value="DUF5753"/>
    <property type="match status" value="1"/>
</dbReference>
<dbReference type="SMART" id="SM00530">
    <property type="entry name" value="HTH_XRE"/>
    <property type="match status" value="1"/>
</dbReference>
<accession>A0ABV9RJA2</accession>
<feature type="domain" description="HTH cro/C1-type" evidence="1">
    <location>
        <begin position="31"/>
        <end position="84"/>
    </location>
</feature>
<dbReference type="SUPFAM" id="SSF47413">
    <property type="entry name" value="lambda repressor-like DNA-binding domains"/>
    <property type="match status" value="1"/>
</dbReference>
<dbReference type="InterPro" id="IPR001387">
    <property type="entry name" value="Cro/C1-type_HTH"/>
</dbReference>
<dbReference type="Gene3D" id="1.10.260.40">
    <property type="entry name" value="lambda repressor-like DNA-binding domains"/>
    <property type="match status" value="1"/>
</dbReference>
<comment type="caution">
    <text evidence="2">The sequence shown here is derived from an EMBL/GenBank/DDBJ whole genome shotgun (WGS) entry which is preliminary data.</text>
</comment>
<gene>
    <name evidence="2" type="ORF">ACFPEL_15480</name>
</gene>
<protein>
    <submittedName>
        <fullName evidence="2">Helix-turn-helix domain-containing protein</fullName>
    </submittedName>
</protein>
<sequence>MGEAGWPGHQQSLRASGGGPTVLRILVGTQLRRLREQCGMSRAAAADLIRGSEAKISRLELGRTGFKQRDVVDLLSAYGVTEDAEREAVLGLARRANEPGWWQSYNDVMPGWLEMYVGLEQAASVIRSYEPQFVPGLLQTEAYAQAVIEQGQVAQPADVKERVALRMRRQHLLNNPGAPDFWVVIDEAVLRRTMGNTEVMRSQLDHLLSMMKRPRVTVQIIPFTRSGQVATGGPFTLLRFAEPDLPDIVYLEQLTSAFYVDKREDVETYLELIDRLSVTALTPDESADVVAAARATL</sequence>
<evidence type="ECO:0000259" key="1">
    <source>
        <dbReference type="PROSITE" id="PS50943"/>
    </source>
</evidence>
<evidence type="ECO:0000313" key="2">
    <source>
        <dbReference type="EMBL" id="MFC4833815.1"/>
    </source>
</evidence>
<evidence type="ECO:0000313" key="3">
    <source>
        <dbReference type="Proteomes" id="UP001595909"/>
    </source>
</evidence>
<dbReference type="InterPro" id="IPR043917">
    <property type="entry name" value="DUF5753"/>
</dbReference>
<dbReference type="RefSeq" id="WP_378014972.1">
    <property type="nucleotide sequence ID" value="NZ_BAABHN010000034.1"/>
</dbReference>
<dbReference type="InterPro" id="IPR010982">
    <property type="entry name" value="Lambda_DNA-bd_dom_sf"/>
</dbReference>
<organism evidence="2 3">
    <name type="scientific">Actinomycetospora chibensis</name>
    <dbReference type="NCBI Taxonomy" id="663606"/>
    <lineage>
        <taxon>Bacteria</taxon>
        <taxon>Bacillati</taxon>
        <taxon>Actinomycetota</taxon>
        <taxon>Actinomycetes</taxon>
        <taxon>Pseudonocardiales</taxon>
        <taxon>Pseudonocardiaceae</taxon>
        <taxon>Actinomycetospora</taxon>
    </lineage>
</organism>
<dbReference type="PROSITE" id="PS50943">
    <property type="entry name" value="HTH_CROC1"/>
    <property type="match status" value="1"/>
</dbReference>
<name>A0ABV9RJA2_9PSEU</name>